<keyword evidence="3 8" id="KW-0423">Lactose metabolism</keyword>
<dbReference type="EMBL" id="PIXC01000020">
    <property type="protein sequence ID" value="PKE25655.1"/>
    <property type="molecule type" value="Genomic_DNA"/>
</dbReference>
<comment type="similarity">
    <text evidence="1">Belongs to the carbohydrate kinase pfkB family.</text>
</comment>
<dbReference type="FunFam" id="3.40.1190.20:FF:000001">
    <property type="entry name" value="Phosphofructokinase"/>
    <property type="match status" value="1"/>
</dbReference>
<dbReference type="InterPro" id="IPR017583">
    <property type="entry name" value="Tagatose/fructose_Pkinase"/>
</dbReference>
<dbReference type="InterPro" id="IPR011611">
    <property type="entry name" value="PfkB_dom"/>
</dbReference>
<dbReference type="RefSeq" id="WP_086039015.1">
    <property type="nucleotide sequence ID" value="NZ_CABFNV010000003.1"/>
</dbReference>
<keyword evidence="4 8" id="KW-0547">Nucleotide-binding</keyword>
<dbReference type="Pfam" id="PF00294">
    <property type="entry name" value="PfkB"/>
    <property type="match status" value="1"/>
</dbReference>
<comment type="catalytic activity">
    <reaction evidence="8">
        <text>D-tagatofuranose 6-phosphate + ATP = D-tagatofuranose 1,6-bisphosphate + ADP + H(+)</text>
        <dbReference type="Rhea" id="RHEA:12420"/>
        <dbReference type="ChEBI" id="CHEBI:15378"/>
        <dbReference type="ChEBI" id="CHEBI:30616"/>
        <dbReference type="ChEBI" id="CHEBI:58694"/>
        <dbReference type="ChEBI" id="CHEBI:58695"/>
        <dbReference type="ChEBI" id="CHEBI:456216"/>
        <dbReference type="EC" id="2.7.1.144"/>
    </reaction>
</comment>
<comment type="pathway">
    <text evidence="8">Carbohydrate metabolism; D-tagatose 6-phosphate degradation; D-glyceraldehyde 3-phosphate and glycerone phosphate from D-tagatose 6-phosphate: step 1/2.</text>
</comment>
<evidence type="ECO:0000259" key="9">
    <source>
        <dbReference type="Pfam" id="PF00294"/>
    </source>
</evidence>
<dbReference type="InterPro" id="IPR005926">
    <property type="entry name" value="LacC"/>
</dbReference>
<dbReference type="GO" id="GO:0044281">
    <property type="term" value="P:small molecule metabolic process"/>
    <property type="evidence" value="ECO:0007669"/>
    <property type="project" value="UniProtKB-ARBA"/>
</dbReference>
<evidence type="ECO:0000256" key="5">
    <source>
        <dbReference type="ARBA" id="ARBA00022777"/>
    </source>
</evidence>
<evidence type="ECO:0000256" key="3">
    <source>
        <dbReference type="ARBA" id="ARBA00022736"/>
    </source>
</evidence>
<organism evidence="10 11">
    <name type="scientific">Macrococcoides caseolyticum</name>
    <dbReference type="NCBI Taxonomy" id="69966"/>
    <lineage>
        <taxon>Bacteria</taxon>
        <taxon>Bacillati</taxon>
        <taxon>Bacillota</taxon>
        <taxon>Bacilli</taxon>
        <taxon>Bacillales</taxon>
        <taxon>Staphylococcaceae</taxon>
        <taxon>Macrococcoides</taxon>
    </lineage>
</organism>
<dbReference type="GO" id="GO:0008443">
    <property type="term" value="F:phosphofructokinase activity"/>
    <property type="evidence" value="ECO:0007669"/>
    <property type="project" value="TreeGrafter"/>
</dbReference>
<sequence>MILTVTLNPSVDISYKLNQLEIDNVNRTSSVSKTAGGKGLNVTRVLFQANSPVIATGFKGGYLGAFIEDELNASQIKNSFYPIKEETRNCIAVLHEGNQTEILESGPYISTDELQGFIKHFEELMDEVQLVVFSGSLPAGVPVNYYSDLIKICNHKSIPVIADTSGIALTTLLERSNKPFAIKPNLDELSQILGYTVSENITEMKNALKHEMFNGIQWIFVSLGANGSIVKHADEYYKVNIPKIGVVNPVGSGDATVAGFASAYSKDKSVIEIIKTANTFGMLNAMEQQTGCINIDKFEGLYKQIKIIEV</sequence>
<dbReference type="GO" id="GO:2001059">
    <property type="term" value="P:D-tagatose 6-phosphate catabolic process"/>
    <property type="evidence" value="ECO:0007669"/>
    <property type="project" value="UniProtKB-UniPathway"/>
</dbReference>
<dbReference type="InterPro" id="IPR029056">
    <property type="entry name" value="Ribokinase-like"/>
</dbReference>
<reference evidence="10 11" key="1">
    <citation type="submission" date="2017-12" db="EMBL/GenBank/DDBJ databases">
        <title>Genomics of Macrococcus caseolyticus.</title>
        <authorList>
            <person name="MacFadyen A.C."/>
            <person name="Paterson G.K."/>
        </authorList>
    </citation>
    <scope>NUCLEOTIDE SEQUENCE [LARGE SCALE GENOMIC DNA]</scope>
    <source>
        <strain evidence="10 11">5788_EF188</strain>
    </source>
</reference>
<dbReference type="InterPro" id="IPR002173">
    <property type="entry name" value="Carboh/pur_kinase_PfkB_CS"/>
</dbReference>
<keyword evidence="5 10" id="KW-0418">Kinase</keyword>
<dbReference type="GO" id="GO:0005524">
    <property type="term" value="F:ATP binding"/>
    <property type="evidence" value="ECO:0007669"/>
    <property type="project" value="UniProtKB-KW"/>
</dbReference>
<keyword evidence="2 8" id="KW-0808">Transferase</keyword>
<feature type="domain" description="Carbohydrate kinase PfkB" evidence="9">
    <location>
        <begin position="7"/>
        <end position="290"/>
    </location>
</feature>
<dbReference type="NCBIfam" id="TIGR03168">
    <property type="entry name" value="1-PFK"/>
    <property type="match status" value="1"/>
</dbReference>
<evidence type="ECO:0000256" key="8">
    <source>
        <dbReference type="PIRNR" id="PIRNR000535"/>
    </source>
</evidence>
<dbReference type="PANTHER" id="PTHR46566:SF5">
    <property type="entry name" value="1-PHOSPHOFRUCTOKINASE"/>
    <property type="match status" value="1"/>
</dbReference>
<dbReference type="EC" id="2.7.1.144" evidence="7 8"/>
<evidence type="ECO:0000256" key="7">
    <source>
        <dbReference type="NCBIfam" id="TIGR01231"/>
    </source>
</evidence>
<protein>
    <recommendedName>
        <fullName evidence="7 8">Tagatose-6-phosphate kinase</fullName>
        <ecNumber evidence="7 8">2.7.1.144</ecNumber>
    </recommendedName>
</protein>
<evidence type="ECO:0000313" key="10">
    <source>
        <dbReference type="EMBL" id="PKE25655.1"/>
    </source>
</evidence>
<comment type="caution">
    <text evidence="10">The sequence shown here is derived from an EMBL/GenBank/DDBJ whole genome shotgun (WGS) entry which is preliminary data.</text>
</comment>
<dbReference type="PANTHER" id="PTHR46566">
    <property type="entry name" value="1-PHOSPHOFRUCTOKINASE-RELATED"/>
    <property type="match status" value="1"/>
</dbReference>
<evidence type="ECO:0000256" key="6">
    <source>
        <dbReference type="ARBA" id="ARBA00022840"/>
    </source>
</evidence>
<comment type="similarity">
    <text evidence="8">Belongs to the carbohydrate kinase PfkB family. LacC subfamily.</text>
</comment>
<name>A0A2N0VNK0_9STAP</name>
<dbReference type="Proteomes" id="UP000233482">
    <property type="component" value="Unassembled WGS sequence"/>
</dbReference>
<accession>A0A2N0VNK0</accession>
<dbReference type="PROSITE" id="PS00584">
    <property type="entry name" value="PFKB_KINASES_2"/>
    <property type="match status" value="1"/>
</dbReference>
<proteinExistence type="inferred from homology"/>
<dbReference type="GO" id="GO:0005829">
    <property type="term" value="C:cytosol"/>
    <property type="evidence" value="ECO:0007669"/>
    <property type="project" value="TreeGrafter"/>
</dbReference>
<evidence type="ECO:0000256" key="1">
    <source>
        <dbReference type="ARBA" id="ARBA00005380"/>
    </source>
</evidence>
<dbReference type="GO" id="GO:0009024">
    <property type="term" value="F:tagatose-6-phosphate kinase activity"/>
    <property type="evidence" value="ECO:0007669"/>
    <property type="project" value="UniProtKB-UniRule"/>
</dbReference>
<dbReference type="AlphaFoldDB" id="A0A2N0VNK0"/>
<evidence type="ECO:0000256" key="2">
    <source>
        <dbReference type="ARBA" id="ARBA00022679"/>
    </source>
</evidence>
<gene>
    <name evidence="10" type="primary">lacC</name>
    <name evidence="10" type="ORF">CW686_08995</name>
</gene>
<dbReference type="UniPathway" id="UPA00704">
    <property type="reaction ID" value="UER00715"/>
</dbReference>
<dbReference type="CDD" id="cd01164">
    <property type="entry name" value="FruK_PfkB_like"/>
    <property type="match status" value="1"/>
</dbReference>
<dbReference type="PIRSF" id="PIRSF000535">
    <property type="entry name" value="1PFK/6PFK/LacC"/>
    <property type="match status" value="1"/>
</dbReference>
<evidence type="ECO:0000256" key="4">
    <source>
        <dbReference type="ARBA" id="ARBA00022741"/>
    </source>
</evidence>
<evidence type="ECO:0000313" key="11">
    <source>
        <dbReference type="Proteomes" id="UP000233482"/>
    </source>
</evidence>
<dbReference type="Gene3D" id="3.40.1190.20">
    <property type="match status" value="1"/>
</dbReference>
<dbReference type="NCBIfam" id="TIGR01231">
    <property type="entry name" value="lacC"/>
    <property type="match status" value="1"/>
</dbReference>
<dbReference type="GO" id="GO:0019512">
    <property type="term" value="P:lactose catabolic process via tagatose-6-phosphate"/>
    <property type="evidence" value="ECO:0007669"/>
    <property type="project" value="InterPro"/>
</dbReference>
<keyword evidence="6 8" id="KW-0067">ATP-binding</keyword>
<dbReference type="SUPFAM" id="SSF53613">
    <property type="entry name" value="Ribokinase-like"/>
    <property type="match status" value="1"/>
</dbReference>